<dbReference type="InterPro" id="IPR036812">
    <property type="entry name" value="NAD(P)_OxRdtase_dom_sf"/>
</dbReference>
<protein>
    <submittedName>
        <fullName evidence="2">Aldo/keto reductase</fullName>
    </submittedName>
</protein>
<gene>
    <name evidence="2" type="ORF">LQ327_19265</name>
</gene>
<evidence type="ECO:0000313" key="2">
    <source>
        <dbReference type="EMBL" id="MCD2195512.1"/>
    </source>
</evidence>
<dbReference type="Proteomes" id="UP001199469">
    <property type="component" value="Unassembled WGS sequence"/>
</dbReference>
<accession>A0ABS8PB72</accession>
<evidence type="ECO:0000259" key="1">
    <source>
        <dbReference type="Pfam" id="PF00248"/>
    </source>
</evidence>
<dbReference type="InterPro" id="IPR050523">
    <property type="entry name" value="AKR_Detox_Biosynth"/>
</dbReference>
<name>A0ABS8PB72_9PSEU</name>
<feature type="domain" description="NADP-dependent oxidoreductase" evidence="1">
    <location>
        <begin position="16"/>
        <end position="318"/>
    </location>
</feature>
<comment type="caution">
    <text evidence="2">The sequence shown here is derived from an EMBL/GenBank/DDBJ whole genome shotgun (WGS) entry which is preliminary data.</text>
</comment>
<organism evidence="2 3">
    <name type="scientific">Actinomycetospora endophytica</name>
    <dbReference type="NCBI Taxonomy" id="2291215"/>
    <lineage>
        <taxon>Bacteria</taxon>
        <taxon>Bacillati</taxon>
        <taxon>Actinomycetota</taxon>
        <taxon>Actinomycetes</taxon>
        <taxon>Pseudonocardiales</taxon>
        <taxon>Pseudonocardiaceae</taxon>
        <taxon>Actinomycetospora</taxon>
    </lineage>
</organism>
<dbReference type="InterPro" id="IPR023210">
    <property type="entry name" value="NADP_OxRdtase_dom"/>
</dbReference>
<dbReference type="Pfam" id="PF00248">
    <property type="entry name" value="Aldo_ket_red"/>
    <property type="match status" value="1"/>
</dbReference>
<dbReference type="RefSeq" id="WP_230736676.1">
    <property type="nucleotide sequence ID" value="NZ_JAJNDB010000004.1"/>
</dbReference>
<dbReference type="PANTHER" id="PTHR43364">
    <property type="entry name" value="NADH-SPECIFIC METHYLGLYOXAL REDUCTASE-RELATED"/>
    <property type="match status" value="1"/>
</dbReference>
<evidence type="ECO:0000313" key="3">
    <source>
        <dbReference type="Proteomes" id="UP001199469"/>
    </source>
</evidence>
<reference evidence="2 3" key="1">
    <citation type="submission" date="2021-11" db="EMBL/GenBank/DDBJ databases">
        <title>Draft genome sequence of Actinomycetospora sp. SF1 isolated from the rhizosphere soil.</title>
        <authorList>
            <person name="Duangmal K."/>
            <person name="Chantavorakit T."/>
        </authorList>
    </citation>
    <scope>NUCLEOTIDE SEQUENCE [LARGE SCALE GENOMIC DNA]</scope>
    <source>
        <strain evidence="2 3">TBRC 5722</strain>
    </source>
</reference>
<keyword evidence="3" id="KW-1185">Reference proteome</keyword>
<dbReference type="EMBL" id="JAJNDB010000004">
    <property type="protein sequence ID" value="MCD2195512.1"/>
    <property type="molecule type" value="Genomic_DNA"/>
</dbReference>
<sequence length="347" mass="38008">MEYRQLGRSGLKVSTMTMGTMTFGGEGGFANVGNTDIDEARRLIDVCLERGVNLIDTADIYSQGTSERIVGEAVKGRRDDTLIATKVRMPMGDGPNDAGLSREHIVRGCEDSLRRLGVDHIDLYQVHAWDGVTPLEETLEALDTLVRKGKVRYIGCSNYSAWHLMKALGVSALTETQRFVSQQIHYTLQAREAEYELIPATIDQGLGVLVWSPLAGGLLSGKFRRGKDAPETSRHLTQWDEPPVRDQEKLYDIVETAVQIGEAHGVSAAQVSLAWLLAKPGVTSLVVGARNEDQLADNLAAAELSLSDDEVARLDEVSAPPLLYPYWHQRKTAADRLSPADRTLLGG</sequence>
<proteinExistence type="predicted"/>
<dbReference type="Gene3D" id="3.20.20.100">
    <property type="entry name" value="NADP-dependent oxidoreductase domain"/>
    <property type="match status" value="1"/>
</dbReference>
<dbReference type="InterPro" id="IPR020471">
    <property type="entry name" value="AKR"/>
</dbReference>
<dbReference type="PANTHER" id="PTHR43364:SF18">
    <property type="entry name" value="OXIDOREDUCTASE"/>
    <property type="match status" value="1"/>
</dbReference>
<dbReference type="CDD" id="cd19091">
    <property type="entry name" value="AKR_PsAKR"/>
    <property type="match status" value="1"/>
</dbReference>
<dbReference type="PRINTS" id="PR00069">
    <property type="entry name" value="ALDKETRDTASE"/>
</dbReference>
<dbReference type="SUPFAM" id="SSF51430">
    <property type="entry name" value="NAD(P)-linked oxidoreductase"/>
    <property type="match status" value="1"/>
</dbReference>